<keyword evidence="3" id="KW-1185">Reference proteome</keyword>
<organism evidence="1 3">
    <name type="scientific">Medicago truncatula</name>
    <name type="common">Barrel medic</name>
    <name type="synonym">Medicago tribuloides</name>
    <dbReference type="NCBI Taxonomy" id="3880"/>
    <lineage>
        <taxon>Eukaryota</taxon>
        <taxon>Viridiplantae</taxon>
        <taxon>Streptophyta</taxon>
        <taxon>Embryophyta</taxon>
        <taxon>Tracheophyta</taxon>
        <taxon>Spermatophyta</taxon>
        <taxon>Magnoliopsida</taxon>
        <taxon>eudicotyledons</taxon>
        <taxon>Gunneridae</taxon>
        <taxon>Pentapetalae</taxon>
        <taxon>rosids</taxon>
        <taxon>fabids</taxon>
        <taxon>Fabales</taxon>
        <taxon>Fabaceae</taxon>
        <taxon>Papilionoideae</taxon>
        <taxon>50 kb inversion clade</taxon>
        <taxon>NPAAA clade</taxon>
        <taxon>Hologalegina</taxon>
        <taxon>IRL clade</taxon>
        <taxon>Trifolieae</taxon>
        <taxon>Medicago</taxon>
    </lineage>
</organism>
<reference evidence="1 3" key="1">
    <citation type="journal article" date="2011" name="Nature">
        <title>The Medicago genome provides insight into the evolution of rhizobial symbioses.</title>
        <authorList>
            <person name="Young N.D."/>
            <person name="Debelle F."/>
            <person name="Oldroyd G.E."/>
            <person name="Geurts R."/>
            <person name="Cannon S.B."/>
            <person name="Udvardi M.K."/>
            <person name="Benedito V.A."/>
            <person name="Mayer K.F."/>
            <person name="Gouzy J."/>
            <person name="Schoof H."/>
            <person name="Van de Peer Y."/>
            <person name="Proost S."/>
            <person name="Cook D.R."/>
            <person name="Meyers B.C."/>
            <person name="Spannagl M."/>
            <person name="Cheung F."/>
            <person name="De Mita S."/>
            <person name="Krishnakumar V."/>
            <person name="Gundlach H."/>
            <person name="Zhou S."/>
            <person name="Mudge J."/>
            <person name="Bharti A.K."/>
            <person name="Murray J.D."/>
            <person name="Naoumkina M.A."/>
            <person name="Rosen B."/>
            <person name="Silverstein K.A."/>
            <person name="Tang H."/>
            <person name="Rombauts S."/>
            <person name="Zhao P.X."/>
            <person name="Zhou P."/>
            <person name="Barbe V."/>
            <person name="Bardou P."/>
            <person name="Bechner M."/>
            <person name="Bellec A."/>
            <person name="Berger A."/>
            <person name="Berges H."/>
            <person name="Bidwell S."/>
            <person name="Bisseling T."/>
            <person name="Choisne N."/>
            <person name="Couloux A."/>
            <person name="Denny R."/>
            <person name="Deshpande S."/>
            <person name="Dai X."/>
            <person name="Doyle J.J."/>
            <person name="Dudez A.M."/>
            <person name="Farmer A.D."/>
            <person name="Fouteau S."/>
            <person name="Franken C."/>
            <person name="Gibelin C."/>
            <person name="Gish J."/>
            <person name="Goldstein S."/>
            <person name="Gonzalez A.J."/>
            <person name="Green P.J."/>
            <person name="Hallab A."/>
            <person name="Hartog M."/>
            <person name="Hua A."/>
            <person name="Humphray S.J."/>
            <person name="Jeong D.H."/>
            <person name="Jing Y."/>
            <person name="Jocker A."/>
            <person name="Kenton S.M."/>
            <person name="Kim D.J."/>
            <person name="Klee K."/>
            <person name="Lai H."/>
            <person name="Lang C."/>
            <person name="Lin S."/>
            <person name="Macmil S.L."/>
            <person name="Magdelenat G."/>
            <person name="Matthews L."/>
            <person name="McCorrison J."/>
            <person name="Monaghan E.L."/>
            <person name="Mun J.H."/>
            <person name="Najar F.Z."/>
            <person name="Nicholson C."/>
            <person name="Noirot C."/>
            <person name="O'Bleness M."/>
            <person name="Paule C.R."/>
            <person name="Poulain J."/>
            <person name="Prion F."/>
            <person name="Qin B."/>
            <person name="Qu C."/>
            <person name="Retzel E.F."/>
            <person name="Riddle C."/>
            <person name="Sallet E."/>
            <person name="Samain S."/>
            <person name="Samson N."/>
            <person name="Sanders I."/>
            <person name="Saurat O."/>
            <person name="Scarpelli C."/>
            <person name="Schiex T."/>
            <person name="Segurens B."/>
            <person name="Severin A.J."/>
            <person name="Sherrier D.J."/>
            <person name="Shi R."/>
            <person name="Sims S."/>
            <person name="Singer S.R."/>
            <person name="Sinharoy S."/>
            <person name="Sterck L."/>
            <person name="Viollet A."/>
            <person name="Wang B.B."/>
            <person name="Wang K."/>
            <person name="Wang M."/>
            <person name="Wang X."/>
            <person name="Warfsmann J."/>
            <person name="Weissenbach J."/>
            <person name="White D.D."/>
            <person name="White J.D."/>
            <person name="Wiley G.B."/>
            <person name="Wincker P."/>
            <person name="Xing Y."/>
            <person name="Yang L."/>
            <person name="Yao Z."/>
            <person name="Ying F."/>
            <person name="Zhai J."/>
            <person name="Zhou L."/>
            <person name="Zuber A."/>
            <person name="Denarie J."/>
            <person name="Dixon R.A."/>
            <person name="May G.D."/>
            <person name="Schwartz D.C."/>
            <person name="Rogers J."/>
            <person name="Quetier F."/>
            <person name="Town C.D."/>
            <person name="Roe B.A."/>
        </authorList>
    </citation>
    <scope>NUCLEOTIDE SEQUENCE [LARGE SCALE GENOMIC DNA]</scope>
    <source>
        <strain evidence="1">A17</strain>
        <strain evidence="2 3">cv. Jemalong A17</strain>
    </source>
</reference>
<dbReference type="InterPro" id="IPR036514">
    <property type="entry name" value="SGNH_hydro_sf"/>
</dbReference>
<dbReference type="HOGENOM" id="CLU_2030163_0_0_1"/>
<evidence type="ECO:0000313" key="3">
    <source>
        <dbReference type="Proteomes" id="UP000002051"/>
    </source>
</evidence>
<dbReference type="PANTHER" id="PTHR45642:SF67">
    <property type="entry name" value="GDSL-LIKE LIPASE_ACYLHYDROLASE FAMILY PROTEIN, EXPRESSED"/>
    <property type="match status" value="1"/>
</dbReference>
<dbReference type="EnsemblPlants" id="KEH29926">
    <property type="protein sequence ID" value="KEH29926"/>
    <property type="gene ID" value="MTR_4g056290"/>
</dbReference>
<name>A0A072UKL3_MEDTR</name>
<dbReference type="PANTHER" id="PTHR45642">
    <property type="entry name" value="GDSL ESTERASE/LIPASE EXL3"/>
    <property type="match status" value="1"/>
</dbReference>
<accession>A0A072UKL3</accession>
<evidence type="ECO:0000313" key="1">
    <source>
        <dbReference type="EMBL" id="KEH29926.1"/>
    </source>
</evidence>
<dbReference type="AlphaFoldDB" id="A0A072UKL3"/>
<gene>
    <name evidence="1" type="ordered locus">MTR_4g056290</name>
</gene>
<evidence type="ECO:0000313" key="2">
    <source>
        <dbReference type="EnsemblPlants" id="KEH29926"/>
    </source>
</evidence>
<dbReference type="Gene3D" id="3.40.50.1110">
    <property type="entry name" value="SGNH hydrolase"/>
    <property type="match status" value="1"/>
</dbReference>
<dbReference type="EMBL" id="CM001220">
    <property type="protein sequence ID" value="KEH29926.1"/>
    <property type="molecule type" value="Genomic_DNA"/>
</dbReference>
<protein>
    <submittedName>
        <fullName evidence="1">GDSL-like lipase/acylhydrolase superfamily protein, putative</fullName>
    </submittedName>
</protein>
<reference evidence="2" key="3">
    <citation type="submission" date="2015-04" db="UniProtKB">
        <authorList>
            <consortium name="EnsemblPlants"/>
        </authorList>
    </citation>
    <scope>IDENTIFICATION</scope>
    <source>
        <strain evidence="2">cv. Jemalong A17</strain>
    </source>
</reference>
<dbReference type="Proteomes" id="UP000002051">
    <property type="component" value="Chromosome 4"/>
</dbReference>
<reference evidence="1 3" key="2">
    <citation type="journal article" date="2014" name="BMC Genomics">
        <title>An improved genome release (version Mt4.0) for the model legume Medicago truncatula.</title>
        <authorList>
            <person name="Tang H."/>
            <person name="Krishnakumar V."/>
            <person name="Bidwell S."/>
            <person name="Rosen B."/>
            <person name="Chan A."/>
            <person name="Zhou S."/>
            <person name="Gentzbittel L."/>
            <person name="Childs K.L."/>
            <person name="Yandell M."/>
            <person name="Gundlach H."/>
            <person name="Mayer K.F."/>
            <person name="Schwartz D.C."/>
            <person name="Town C.D."/>
        </authorList>
    </citation>
    <scope>GENOME REANNOTATION</scope>
    <source>
        <strain evidence="1">A17</strain>
        <strain evidence="2 3">cv. Jemalong A17</strain>
    </source>
</reference>
<dbReference type="InterPro" id="IPR050592">
    <property type="entry name" value="GDSL_lipolytic_enzyme"/>
</dbReference>
<dbReference type="STRING" id="3880.A0A072UKL3"/>
<proteinExistence type="predicted"/>
<sequence length="122" mass="13558">MIYITNGEPLVPAFFIFGDSIVDVGKNNNNLHTAVKSNFFPIGWLFEARKAFVGTGLLEVAILCNLTSIGTCVDASKYVFWNSFHPTEATNKILMDHLIPAATSPLYILTIKFASQNIVYFH</sequence>